<evidence type="ECO:0000313" key="3">
    <source>
        <dbReference type="Proteomes" id="UP001488838"/>
    </source>
</evidence>
<feature type="compositionally biased region" description="Polar residues" evidence="1">
    <location>
        <begin position="8"/>
        <end position="20"/>
    </location>
</feature>
<feature type="non-terminal residue" evidence="2">
    <location>
        <position position="93"/>
    </location>
</feature>
<feature type="region of interest" description="Disordered" evidence="1">
    <location>
        <begin position="39"/>
        <end position="80"/>
    </location>
</feature>
<protein>
    <submittedName>
        <fullName evidence="2">Uncharacterized protein</fullName>
    </submittedName>
</protein>
<dbReference type="EMBL" id="JBBHLL010000267">
    <property type="protein sequence ID" value="KAK7807598.1"/>
    <property type="molecule type" value="Genomic_DNA"/>
</dbReference>
<comment type="caution">
    <text evidence="2">The sequence shown here is derived from an EMBL/GenBank/DDBJ whole genome shotgun (WGS) entry which is preliminary data.</text>
</comment>
<name>A0AAW0I0C1_MYOGA</name>
<gene>
    <name evidence="2" type="ORF">U0070_013904</name>
</gene>
<keyword evidence="3" id="KW-1185">Reference proteome</keyword>
<organism evidence="2 3">
    <name type="scientific">Myodes glareolus</name>
    <name type="common">Bank vole</name>
    <name type="synonym">Clethrionomys glareolus</name>
    <dbReference type="NCBI Taxonomy" id="447135"/>
    <lineage>
        <taxon>Eukaryota</taxon>
        <taxon>Metazoa</taxon>
        <taxon>Chordata</taxon>
        <taxon>Craniata</taxon>
        <taxon>Vertebrata</taxon>
        <taxon>Euteleostomi</taxon>
        <taxon>Mammalia</taxon>
        <taxon>Eutheria</taxon>
        <taxon>Euarchontoglires</taxon>
        <taxon>Glires</taxon>
        <taxon>Rodentia</taxon>
        <taxon>Myomorpha</taxon>
        <taxon>Muroidea</taxon>
        <taxon>Cricetidae</taxon>
        <taxon>Arvicolinae</taxon>
        <taxon>Myodes</taxon>
    </lineage>
</organism>
<accession>A0AAW0I0C1</accession>
<evidence type="ECO:0000313" key="2">
    <source>
        <dbReference type="EMBL" id="KAK7807598.1"/>
    </source>
</evidence>
<dbReference type="AlphaFoldDB" id="A0AAW0I0C1"/>
<evidence type="ECO:0000256" key="1">
    <source>
        <dbReference type="SAM" id="MobiDB-lite"/>
    </source>
</evidence>
<dbReference type="Proteomes" id="UP001488838">
    <property type="component" value="Unassembled WGS sequence"/>
</dbReference>
<reference evidence="2 3" key="1">
    <citation type="journal article" date="2023" name="bioRxiv">
        <title>Conserved and derived expression patterns and positive selection on dental genes reveal complex evolutionary context of ever-growing rodent molars.</title>
        <authorList>
            <person name="Calamari Z.T."/>
            <person name="Song A."/>
            <person name="Cohen E."/>
            <person name="Akter M."/>
            <person name="Roy R.D."/>
            <person name="Hallikas O."/>
            <person name="Christensen M.M."/>
            <person name="Li P."/>
            <person name="Marangoni P."/>
            <person name="Jernvall J."/>
            <person name="Klein O.D."/>
        </authorList>
    </citation>
    <scope>NUCLEOTIDE SEQUENCE [LARGE SCALE GENOMIC DNA]</scope>
    <source>
        <strain evidence="2">V071</strain>
    </source>
</reference>
<proteinExistence type="predicted"/>
<feature type="region of interest" description="Disordered" evidence="1">
    <location>
        <begin position="1"/>
        <end position="22"/>
    </location>
</feature>
<sequence length="93" mass="9650">MKGIRQASPASSLNLYTPTSGIGGGTICAINLPKEAIDDSEKGKPIFPKVAEADNLGPEDSRQSHRKHGTSRGETVAGRSSGLCAAHASFLTE</sequence>